<keyword evidence="1" id="KW-1133">Transmembrane helix</keyword>
<reference evidence="2 3" key="1">
    <citation type="journal article" date="2009" name="Stand. Genomic Sci.">
        <title>Complete genome sequence of Catenulispora acidiphila type strain (ID 139908).</title>
        <authorList>
            <person name="Copeland A."/>
            <person name="Lapidus A."/>
            <person name="Glavina Del Rio T."/>
            <person name="Nolan M."/>
            <person name="Lucas S."/>
            <person name="Chen F."/>
            <person name="Tice H."/>
            <person name="Cheng J.F."/>
            <person name="Bruce D."/>
            <person name="Goodwin L."/>
            <person name="Pitluck S."/>
            <person name="Mikhailova N."/>
            <person name="Pati A."/>
            <person name="Ivanova N."/>
            <person name="Mavromatis K."/>
            <person name="Chen A."/>
            <person name="Palaniappan K."/>
            <person name="Chain P."/>
            <person name="Land M."/>
            <person name="Hauser L."/>
            <person name="Chang Y.J."/>
            <person name="Jeffries C.D."/>
            <person name="Chertkov O."/>
            <person name="Brettin T."/>
            <person name="Detter J.C."/>
            <person name="Han C."/>
            <person name="Ali Z."/>
            <person name="Tindall B.J."/>
            <person name="Goker M."/>
            <person name="Bristow J."/>
            <person name="Eisen J.A."/>
            <person name="Markowitz V."/>
            <person name="Hugenholtz P."/>
            <person name="Kyrpides N.C."/>
            <person name="Klenk H.P."/>
        </authorList>
    </citation>
    <scope>NUCLEOTIDE SEQUENCE [LARGE SCALE GENOMIC DNA]</scope>
    <source>
        <strain evidence="3">DSM 44928 / JCM 14897 / NBRC 102108 / NRRL B-24433 / ID139908</strain>
    </source>
</reference>
<keyword evidence="1" id="KW-0812">Transmembrane</keyword>
<organism evidence="2 3">
    <name type="scientific">Catenulispora acidiphila (strain DSM 44928 / JCM 14897 / NBRC 102108 / NRRL B-24433 / ID139908)</name>
    <dbReference type="NCBI Taxonomy" id="479433"/>
    <lineage>
        <taxon>Bacteria</taxon>
        <taxon>Bacillati</taxon>
        <taxon>Actinomycetota</taxon>
        <taxon>Actinomycetes</taxon>
        <taxon>Catenulisporales</taxon>
        <taxon>Catenulisporaceae</taxon>
        <taxon>Catenulispora</taxon>
    </lineage>
</organism>
<dbReference type="InParanoid" id="C7Q9J8"/>
<dbReference type="EMBL" id="CP001700">
    <property type="protein sequence ID" value="ACU74344.1"/>
    <property type="molecule type" value="Genomic_DNA"/>
</dbReference>
<feature type="transmembrane region" description="Helical" evidence="1">
    <location>
        <begin position="41"/>
        <end position="63"/>
    </location>
</feature>
<name>C7Q9J8_CATAD</name>
<evidence type="ECO:0000313" key="3">
    <source>
        <dbReference type="Proteomes" id="UP000000851"/>
    </source>
</evidence>
<dbReference type="HOGENOM" id="CLU_920383_0_0_11"/>
<evidence type="ECO:0000313" key="2">
    <source>
        <dbReference type="EMBL" id="ACU74344.1"/>
    </source>
</evidence>
<gene>
    <name evidence="2" type="ordered locus">Caci_5485</name>
</gene>
<dbReference type="KEGG" id="cai:Caci_5485"/>
<dbReference type="AlphaFoldDB" id="C7Q9J8"/>
<proteinExistence type="predicted"/>
<dbReference type="RefSeq" id="WP_015794073.1">
    <property type="nucleotide sequence ID" value="NC_013131.1"/>
</dbReference>
<dbReference type="Proteomes" id="UP000000851">
    <property type="component" value="Chromosome"/>
</dbReference>
<evidence type="ECO:0000256" key="1">
    <source>
        <dbReference type="SAM" id="Phobius"/>
    </source>
</evidence>
<sequence length="302" mass="33309" precursor="true">MSEDDLPRAIIVLLAVFSIVSFAAGSALEMARPDLLFRHPYWVNLLSGMTGFTTSGFIISVLFRRIQRRQQRRAFAGRAGPEINQIATDADAALWAMLGRLDEDVERGGIGEAAATVRAVRQRIDGVREIGAIVATFLHGVKGTSNQPVRRDAILFGRYESMSAAAMAAPPWEIPAYIRDEAHDHVGALVTLAEGSGLAEMTERGDTRIVLARLRRETAAWREDPDVHQLMQTTLDRLRELMIGGAHRDFETEIEVALRTYEDVATRPVSIVRSLAALAVTALELSSGDRFSKEILRELGMD</sequence>
<keyword evidence="1" id="KW-0472">Membrane</keyword>
<dbReference type="OrthoDB" id="3371681at2"/>
<keyword evidence="3" id="KW-1185">Reference proteome</keyword>
<protein>
    <submittedName>
        <fullName evidence="2">Uncharacterized protein</fullName>
    </submittedName>
</protein>
<accession>C7Q9J8</accession>